<evidence type="ECO:0000313" key="3">
    <source>
        <dbReference type="Proteomes" id="UP000182841"/>
    </source>
</evidence>
<dbReference type="EMBL" id="FOGO01000003">
    <property type="protein sequence ID" value="SER61790.1"/>
    <property type="molecule type" value="Genomic_DNA"/>
</dbReference>
<sequence length="58" mass="6804">MLRALRVPRDHTETITDTDGHEFHIRLGVFRSNTRSHHKKRKLNPDQAHEAHEIGLLN</sequence>
<evidence type="ECO:0000313" key="2">
    <source>
        <dbReference type="EMBL" id="SER61790.1"/>
    </source>
</evidence>
<name>A0A1H9QMZ7_9ACTN</name>
<reference evidence="3" key="1">
    <citation type="submission" date="2016-10" db="EMBL/GenBank/DDBJ databases">
        <authorList>
            <person name="Varghese N."/>
            <person name="Submissions S."/>
        </authorList>
    </citation>
    <scope>NUCLEOTIDE SEQUENCE [LARGE SCALE GENOMIC DNA]</scope>
    <source>
        <strain evidence="3">CGMCC 4.6825</strain>
    </source>
</reference>
<keyword evidence="3" id="KW-1185">Reference proteome</keyword>
<gene>
    <name evidence="2" type="ORF">SAMN05421870_1033</name>
</gene>
<dbReference type="Proteomes" id="UP000182841">
    <property type="component" value="Unassembled WGS sequence"/>
</dbReference>
<dbReference type="AlphaFoldDB" id="A0A1H9QMZ7"/>
<organism evidence="2 3">
    <name type="scientific">Streptomyces qinglanensis</name>
    <dbReference type="NCBI Taxonomy" id="943816"/>
    <lineage>
        <taxon>Bacteria</taxon>
        <taxon>Bacillati</taxon>
        <taxon>Actinomycetota</taxon>
        <taxon>Actinomycetes</taxon>
        <taxon>Kitasatosporales</taxon>
        <taxon>Streptomycetaceae</taxon>
        <taxon>Streptomyces</taxon>
    </lineage>
</organism>
<evidence type="ECO:0000256" key="1">
    <source>
        <dbReference type="SAM" id="MobiDB-lite"/>
    </source>
</evidence>
<proteinExistence type="predicted"/>
<protein>
    <submittedName>
        <fullName evidence="2">Uncharacterized protein</fullName>
    </submittedName>
</protein>
<feature type="compositionally biased region" description="Basic and acidic residues" evidence="1">
    <location>
        <begin position="43"/>
        <end position="58"/>
    </location>
</feature>
<accession>A0A1H9QMZ7</accession>
<feature type="region of interest" description="Disordered" evidence="1">
    <location>
        <begin position="34"/>
        <end position="58"/>
    </location>
</feature>